<evidence type="ECO:0000313" key="3">
    <source>
        <dbReference type="EMBL" id="RPB22254.1"/>
    </source>
</evidence>
<dbReference type="OrthoDB" id="106784at2759"/>
<keyword evidence="1" id="KW-0863">Zinc-finger</keyword>
<dbReference type="PROSITE" id="PS50089">
    <property type="entry name" value="ZF_RING_2"/>
    <property type="match status" value="1"/>
</dbReference>
<keyword evidence="1" id="KW-0479">Metal-binding</keyword>
<dbReference type="InterPro" id="IPR013083">
    <property type="entry name" value="Znf_RING/FYVE/PHD"/>
</dbReference>
<dbReference type="GO" id="GO:0008270">
    <property type="term" value="F:zinc ion binding"/>
    <property type="evidence" value="ECO:0007669"/>
    <property type="project" value="UniProtKB-KW"/>
</dbReference>
<dbReference type="EMBL" id="ML121553">
    <property type="protein sequence ID" value="RPB22254.1"/>
    <property type="molecule type" value="Genomic_DNA"/>
</dbReference>
<keyword evidence="1" id="KW-0862">Zinc</keyword>
<feature type="domain" description="RING-type" evidence="2">
    <location>
        <begin position="14"/>
        <end position="50"/>
    </location>
</feature>
<dbReference type="STRING" id="1051890.A0A3N4LH78"/>
<protein>
    <recommendedName>
        <fullName evidence="2">RING-type domain-containing protein</fullName>
    </recommendedName>
</protein>
<accession>A0A3N4LH78</accession>
<evidence type="ECO:0000256" key="1">
    <source>
        <dbReference type="PROSITE-ProRule" id="PRU00175"/>
    </source>
</evidence>
<dbReference type="Proteomes" id="UP000267821">
    <property type="component" value="Unassembled WGS sequence"/>
</dbReference>
<evidence type="ECO:0000313" key="4">
    <source>
        <dbReference type="Proteomes" id="UP000267821"/>
    </source>
</evidence>
<sequence length="79" mass="8637">SSIPLPEIPVKLRCTICNDLARRAVKLPCCEQSICGNCRDKLPGVCPVCDHSPLTPDICKDNTALRTTVAVFLRTAEKK</sequence>
<reference evidence="3 4" key="1">
    <citation type="journal article" date="2018" name="Nat. Ecol. Evol.">
        <title>Pezizomycetes genomes reveal the molecular basis of ectomycorrhizal truffle lifestyle.</title>
        <authorList>
            <person name="Murat C."/>
            <person name="Payen T."/>
            <person name="Noel B."/>
            <person name="Kuo A."/>
            <person name="Morin E."/>
            <person name="Chen J."/>
            <person name="Kohler A."/>
            <person name="Krizsan K."/>
            <person name="Balestrini R."/>
            <person name="Da Silva C."/>
            <person name="Montanini B."/>
            <person name="Hainaut M."/>
            <person name="Levati E."/>
            <person name="Barry K.W."/>
            <person name="Belfiori B."/>
            <person name="Cichocki N."/>
            <person name="Clum A."/>
            <person name="Dockter R.B."/>
            <person name="Fauchery L."/>
            <person name="Guy J."/>
            <person name="Iotti M."/>
            <person name="Le Tacon F."/>
            <person name="Lindquist E.A."/>
            <person name="Lipzen A."/>
            <person name="Malagnac F."/>
            <person name="Mello A."/>
            <person name="Molinier V."/>
            <person name="Miyauchi S."/>
            <person name="Poulain J."/>
            <person name="Riccioni C."/>
            <person name="Rubini A."/>
            <person name="Sitrit Y."/>
            <person name="Splivallo R."/>
            <person name="Traeger S."/>
            <person name="Wang M."/>
            <person name="Zifcakova L."/>
            <person name="Wipf D."/>
            <person name="Zambonelli A."/>
            <person name="Paolocci F."/>
            <person name="Nowrousian M."/>
            <person name="Ottonello S."/>
            <person name="Baldrian P."/>
            <person name="Spatafora J.W."/>
            <person name="Henrissat B."/>
            <person name="Nagy L.G."/>
            <person name="Aury J.M."/>
            <person name="Wincker P."/>
            <person name="Grigoriev I.V."/>
            <person name="Bonfante P."/>
            <person name="Martin F.M."/>
        </authorList>
    </citation>
    <scope>NUCLEOTIDE SEQUENCE [LARGE SCALE GENOMIC DNA]</scope>
    <source>
        <strain evidence="3 4">ATCC MYA-4762</strain>
    </source>
</reference>
<evidence type="ECO:0000259" key="2">
    <source>
        <dbReference type="PROSITE" id="PS50089"/>
    </source>
</evidence>
<dbReference type="Gene3D" id="3.30.40.10">
    <property type="entry name" value="Zinc/RING finger domain, C3HC4 (zinc finger)"/>
    <property type="match status" value="1"/>
</dbReference>
<dbReference type="AlphaFoldDB" id="A0A3N4LH78"/>
<gene>
    <name evidence="3" type="ORF">L211DRAFT_746428</name>
</gene>
<feature type="non-terminal residue" evidence="3">
    <location>
        <position position="79"/>
    </location>
</feature>
<dbReference type="InterPro" id="IPR001841">
    <property type="entry name" value="Znf_RING"/>
</dbReference>
<organism evidence="3 4">
    <name type="scientific">Terfezia boudieri ATCC MYA-4762</name>
    <dbReference type="NCBI Taxonomy" id="1051890"/>
    <lineage>
        <taxon>Eukaryota</taxon>
        <taxon>Fungi</taxon>
        <taxon>Dikarya</taxon>
        <taxon>Ascomycota</taxon>
        <taxon>Pezizomycotina</taxon>
        <taxon>Pezizomycetes</taxon>
        <taxon>Pezizales</taxon>
        <taxon>Pezizaceae</taxon>
        <taxon>Terfezia</taxon>
    </lineage>
</organism>
<dbReference type="InParanoid" id="A0A3N4LH78"/>
<name>A0A3N4LH78_9PEZI</name>
<dbReference type="SUPFAM" id="SSF57850">
    <property type="entry name" value="RING/U-box"/>
    <property type="match status" value="1"/>
</dbReference>
<proteinExistence type="predicted"/>
<keyword evidence="4" id="KW-1185">Reference proteome</keyword>
<feature type="non-terminal residue" evidence="3">
    <location>
        <position position="1"/>
    </location>
</feature>